<feature type="transmembrane region" description="Helical" evidence="1">
    <location>
        <begin position="97"/>
        <end position="123"/>
    </location>
</feature>
<feature type="transmembrane region" description="Helical" evidence="1">
    <location>
        <begin position="316"/>
        <end position="334"/>
    </location>
</feature>
<dbReference type="InterPro" id="IPR006160">
    <property type="entry name" value="SCFA_transpt_AtoE"/>
</dbReference>
<keyword evidence="3" id="KW-1185">Reference proteome</keyword>
<sequence>MLTRLGQKFTDTFTKYMPSAYVFALILTLLTGLLALTFTESKPIVVLEGWYEGFWKLLSFGMQIVLIIITAYCIAESSPVKNSIDKLATLVKTPTQVYFIVIALGALLSLISFGMVVVTAILGRELALRIKGIHYPFLIACVYFSFNGWVCGLSSSIALLLNTENNFLIKDGILDTTISTTFSLGSKLNLFMIFLFVVIAPLIIWLLIPKDSIGKELSDLKTESIDETSSVKDEALSYKLPFKAVSDALNNAGWLQLSVALLGLIYIVYHFSTKGFDLNFNIMIFIFLVLGLFLHITPMRYSIAMKRASSNISGILFQYPFYAGIMGIMMASGLGTKISDVLASIATPNSYAFISYLTGGVVNFAIPSAGGEFAVIGPSIINMVKDLGVGFAQTEVNAMVARASMSVAYGESLSNLLQPFFLLMVFPVMGKGIKIQARDVVGYLFIPFLILFIIQSLLVTYMPL</sequence>
<evidence type="ECO:0000313" key="2">
    <source>
        <dbReference type="EMBL" id="MCA0131813.1"/>
    </source>
</evidence>
<keyword evidence="1" id="KW-0812">Transmembrane</keyword>
<comment type="caution">
    <text evidence="2">The sequence shown here is derived from an EMBL/GenBank/DDBJ whole genome shotgun (WGS) entry which is preliminary data.</text>
</comment>
<feature type="transmembrane region" description="Helical" evidence="1">
    <location>
        <begin position="440"/>
        <end position="462"/>
    </location>
</feature>
<evidence type="ECO:0000256" key="1">
    <source>
        <dbReference type="SAM" id="Phobius"/>
    </source>
</evidence>
<organism evidence="2 3">
    <name type="scientific">Winogradskyella alexanderae</name>
    <dbReference type="NCBI Taxonomy" id="2877123"/>
    <lineage>
        <taxon>Bacteria</taxon>
        <taxon>Pseudomonadati</taxon>
        <taxon>Bacteroidota</taxon>
        <taxon>Flavobacteriia</taxon>
        <taxon>Flavobacteriales</taxon>
        <taxon>Flavobacteriaceae</taxon>
        <taxon>Winogradskyella</taxon>
    </lineage>
</organism>
<feature type="transmembrane region" description="Helical" evidence="1">
    <location>
        <begin position="278"/>
        <end position="296"/>
    </location>
</feature>
<keyword evidence="1" id="KW-0472">Membrane</keyword>
<proteinExistence type="predicted"/>
<dbReference type="Pfam" id="PF02667">
    <property type="entry name" value="SCFA_trans"/>
    <property type="match status" value="1"/>
</dbReference>
<dbReference type="Proteomes" id="UP001198901">
    <property type="component" value="Unassembled WGS sequence"/>
</dbReference>
<dbReference type="PANTHER" id="PTHR41983">
    <property type="entry name" value="SHORT-CHAIN FATTY ACID TRANSPORTER-RELATED"/>
    <property type="match status" value="1"/>
</dbReference>
<protein>
    <submittedName>
        <fullName evidence="2">TIGR00366 family protein</fullName>
    </submittedName>
</protein>
<accession>A0ABS7XQT7</accession>
<evidence type="ECO:0000313" key="3">
    <source>
        <dbReference type="Proteomes" id="UP001198901"/>
    </source>
</evidence>
<keyword evidence="1" id="KW-1133">Transmembrane helix</keyword>
<feature type="transmembrane region" description="Helical" evidence="1">
    <location>
        <begin position="20"/>
        <end position="38"/>
    </location>
</feature>
<dbReference type="EMBL" id="JAIUJR010000002">
    <property type="protein sequence ID" value="MCA0131813.1"/>
    <property type="molecule type" value="Genomic_DNA"/>
</dbReference>
<feature type="transmembrane region" description="Helical" evidence="1">
    <location>
        <begin position="416"/>
        <end position="433"/>
    </location>
</feature>
<dbReference type="RefSeq" id="WP_224526402.1">
    <property type="nucleotide sequence ID" value="NZ_JAIUJR010000002.1"/>
</dbReference>
<feature type="transmembrane region" description="Helical" evidence="1">
    <location>
        <begin position="188"/>
        <end position="208"/>
    </location>
</feature>
<feature type="transmembrane region" description="Helical" evidence="1">
    <location>
        <begin position="135"/>
        <end position="161"/>
    </location>
</feature>
<reference evidence="3" key="1">
    <citation type="submission" date="2023-07" db="EMBL/GenBank/DDBJ databases">
        <authorList>
            <person name="Yue Y."/>
        </authorList>
    </citation>
    <scope>NUCLEOTIDE SEQUENCE [LARGE SCALE GENOMIC DNA]</scope>
    <source>
        <strain evidence="3">D23</strain>
    </source>
</reference>
<gene>
    <name evidence="2" type="ORF">LBU54_04395</name>
</gene>
<dbReference type="PANTHER" id="PTHR41983:SF2">
    <property type="entry name" value="SHORT-CHAIN FATTY ACID TRANSPORTER-RELATED"/>
    <property type="match status" value="1"/>
</dbReference>
<feature type="transmembrane region" description="Helical" evidence="1">
    <location>
        <begin position="58"/>
        <end position="77"/>
    </location>
</feature>
<name>A0ABS7XQT7_9FLAO</name>
<feature type="transmembrane region" description="Helical" evidence="1">
    <location>
        <begin position="252"/>
        <end position="272"/>
    </location>
</feature>